<evidence type="ECO:0000313" key="2">
    <source>
        <dbReference type="Proteomes" id="UP001626550"/>
    </source>
</evidence>
<sequence>MQSNRHKSKTVLDSVTRHDRRWSSVSELEVPDVASKPKWLRQSRINKDACVDDFIWHTNDTWGQVQKFLSQTILSEETINVPDSIYSLV</sequence>
<reference evidence="1 2" key="1">
    <citation type="submission" date="2024-11" db="EMBL/GenBank/DDBJ databases">
        <title>Adaptive evolution of stress response genes in parasites aligns with host niche diversity.</title>
        <authorList>
            <person name="Hahn C."/>
            <person name="Resl P."/>
        </authorList>
    </citation>
    <scope>NUCLEOTIDE SEQUENCE [LARGE SCALE GENOMIC DNA]</scope>
    <source>
        <strain evidence="1">EGGRZ-B1_66</strain>
        <tissue evidence="1">Body</tissue>
    </source>
</reference>
<feature type="non-terminal residue" evidence="1">
    <location>
        <position position="89"/>
    </location>
</feature>
<protein>
    <submittedName>
        <fullName evidence="1">Uncharacterized protein</fullName>
    </submittedName>
</protein>
<dbReference type="Proteomes" id="UP001626550">
    <property type="component" value="Unassembled WGS sequence"/>
</dbReference>
<evidence type="ECO:0000313" key="1">
    <source>
        <dbReference type="EMBL" id="KAL3309303.1"/>
    </source>
</evidence>
<dbReference type="AlphaFoldDB" id="A0ABD2PQL9"/>
<dbReference type="EMBL" id="JBJKFK010004065">
    <property type="protein sequence ID" value="KAL3309303.1"/>
    <property type="molecule type" value="Genomic_DNA"/>
</dbReference>
<comment type="caution">
    <text evidence="1">The sequence shown here is derived from an EMBL/GenBank/DDBJ whole genome shotgun (WGS) entry which is preliminary data.</text>
</comment>
<proteinExistence type="predicted"/>
<keyword evidence="2" id="KW-1185">Reference proteome</keyword>
<name>A0ABD2PQL9_9PLAT</name>
<gene>
    <name evidence="1" type="ORF">Ciccas_012153</name>
</gene>
<organism evidence="1 2">
    <name type="scientific">Cichlidogyrus casuarinus</name>
    <dbReference type="NCBI Taxonomy" id="1844966"/>
    <lineage>
        <taxon>Eukaryota</taxon>
        <taxon>Metazoa</taxon>
        <taxon>Spiralia</taxon>
        <taxon>Lophotrochozoa</taxon>
        <taxon>Platyhelminthes</taxon>
        <taxon>Monogenea</taxon>
        <taxon>Monopisthocotylea</taxon>
        <taxon>Dactylogyridea</taxon>
        <taxon>Ancyrocephalidae</taxon>
        <taxon>Cichlidogyrus</taxon>
    </lineage>
</organism>
<accession>A0ABD2PQL9</accession>